<reference evidence="4" key="2">
    <citation type="submission" date="2024-04" db="EMBL/GenBank/DDBJ databases">
        <authorList>
            <person name="Chen Y."/>
            <person name="Shah S."/>
            <person name="Dougan E. K."/>
            <person name="Thang M."/>
            <person name="Chan C."/>
        </authorList>
    </citation>
    <scope>NUCLEOTIDE SEQUENCE [LARGE SCALE GENOMIC DNA]</scope>
</reference>
<dbReference type="PANTHER" id="PTHR48462">
    <property type="entry name" value="PROTEIN, PUTATIVE-RELATED"/>
    <property type="match status" value="1"/>
</dbReference>
<evidence type="ECO:0000313" key="4">
    <source>
        <dbReference type="EMBL" id="CAL1149205.1"/>
    </source>
</evidence>
<dbReference type="PANTHER" id="PTHR48462:SF1">
    <property type="entry name" value="PROTEIN, PUTATIVE-RELATED"/>
    <property type="match status" value="1"/>
</dbReference>
<evidence type="ECO:0000256" key="1">
    <source>
        <dbReference type="SAM" id="MobiDB-lite"/>
    </source>
</evidence>
<dbReference type="PROSITE" id="PS50878">
    <property type="entry name" value="RT_POL"/>
    <property type="match status" value="1"/>
</dbReference>
<dbReference type="Pfam" id="PF00078">
    <property type="entry name" value="RVT_1"/>
    <property type="match status" value="1"/>
</dbReference>
<protein>
    <submittedName>
        <fullName evidence="5">LINE-1 retrotransposable element ORF2 protein (ORF2p) (Long interspersed element-1) (L1) (Retrovirus-related Pol polyprotein LINE-1)</fullName>
    </submittedName>
</protein>
<evidence type="ECO:0000313" key="3">
    <source>
        <dbReference type="EMBL" id="CAI3995830.1"/>
    </source>
</evidence>
<dbReference type="EMBL" id="CAMXCT030002120">
    <property type="protein sequence ID" value="CAL4783142.1"/>
    <property type="molecule type" value="Genomic_DNA"/>
</dbReference>
<dbReference type="AlphaFoldDB" id="A0A9P1CQU1"/>
<sequence>MVAMAVVVLAFGAVYQLVTIRRLSKQAKADEKQPLMQDLWCTGSVGRGPPAAAGRAHMAPSPRLQLRCLTSLLCVPILILRPQLSSLGWFQPPVGTAACPRPCQLPPSLSRRQRLAVTKTLNNQWQELPPPVVWDPLLPWRPDPSPVRWHRRRACHHQQRRQAWAGWPHRGMRIGEAQNPGPPLPSTPAGRERSPARQPQAQRVFCPVPACPCSDPARARGWATVATMKSHIDAHLAGSLQGDVPTARAAAVDAAIPMDTDGLQLPSLSAIQAAKTATIRHVPSAARHAWAQVLTRALAAAAHRNDDKAWRELCMLPKCVLCAPHRGGRQHRKATAAYTLDRLHRWQEGERLSLWESRTALKRGPGLLELEQRKALAIGLAREGFDRKACAALLSKGLCPPTAATAEALRALHPQQPPPTAVVMNDLPVAPEIAPEAVARCLRAFPPETAPGPSGLRVQHLKDANVAGGSDAFLSQLTAVVNLLAQGRAPEFLAPVLAGAGLVALPKPQGGVRPIAVGEILRRLTGKCLMGIVRNDAQSFFWPAQVGVAVPGGAEKAIHTVRAWHRRHQTSSDKVALKLDFANAFNTVRRDAVLSAIRDPFPALARWATWCYQRPTRLQFDEWIVESCAGVQQGDPLGPLLFAAALQPLAQDLRNAGLDIGVHYLDDGVLAGNIHAVSAALRLVEARAATIGLRLNLAKSELIAVGRLDIAALHCHFPDALLRAHADGSCRVARNFELLGAAIGEDSFIHSHTVERAAKAGDLLDALGELEDPQVGLRLLRACAGFARMLHSMRCNPAVPQTAALRMFDGMVRRSFGDFTGLHPNALQWKQAALGLGHGGLGLRSTSDHASAAFLASWASALQAGAALDATFCPNEAKSCPEVAAALACFNSKLEPEAHITLDDVLSSKQHAMSQRLDHAGWQEQLGHASVAGRATLLSEASVGGRAFLAAVPAGRTRLEPAAFISELRARLQIPDADADAWCPLCDGVMDIHNYHAGMCVAGGERTQRHYAVRDIVCAWAHRAGLRPERERPGLLLPQNPEDGHSARRRPADVFLPAFAGSPSALDFAITAPQRQETLAQASQKPLAAAAAYARHKEAHLQTAEACRAQGVCFVPMVAESTGAWDEGAMAVLKHVAQAVATQSGEDPATCFSLLLQELGVAIRYFRARAALRRRSEGVAR</sequence>
<comment type="caution">
    <text evidence="3">The sequence shown here is derived from an EMBL/GenBank/DDBJ whole genome shotgun (WGS) entry which is preliminary data.</text>
</comment>
<proteinExistence type="predicted"/>
<name>A0A9P1CQU1_9DINO</name>
<organism evidence="3">
    <name type="scientific">Cladocopium goreaui</name>
    <dbReference type="NCBI Taxonomy" id="2562237"/>
    <lineage>
        <taxon>Eukaryota</taxon>
        <taxon>Sar</taxon>
        <taxon>Alveolata</taxon>
        <taxon>Dinophyceae</taxon>
        <taxon>Suessiales</taxon>
        <taxon>Symbiodiniaceae</taxon>
        <taxon>Cladocopium</taxon>
    </lineage>
</organism>
<keyword evidence="6" id="KW-1185">Reference proteome</keyword>
<evidence type="ECO:0000259" key="2">
    <source>
        <dbReference type="PROSITE" id="PS50878"/>
    </source>
</evidence>
<dbReference type="EMBL" id="CAMXCT020002120">
    <property type="protein sequence ID" value="CAL1149205.1"/>
    <property type="molecule type" value="Genomic_DNA"/>
</dbReference>
<dbReference type="InterPro" id="IPR000477">
    <property type="entry name" value="RT_dom"/>
</dbReference>
<accession>A0A9P1CQU1</accession>
<evidence type="ECO:0000313" key="5">
    <source>
        <dbReference type="EMBL" id="CAL4783142.1"/>
    </source>
</evidence>
<gene>
    <name evidence="3" type="ORF">C1SCF055_LOCUS22356</name>
</gene>
<dbReference type="Proteomes" id="UP001152797">
    <property type="component" value="Unassembled WGS sequence"/>
</dbReference>
<reference evidence="3" key="1">
    <citation type="submission" date="2022-10" db="EMBL/GenBank/DDBJ databases">
        <authorList>
            <person name="Chen Y."/>
            <person name="Dougan E. K."/>
            <person name="Chan C."/>
            <person name="Rhodes N."/>
            <person name="Thang M."/>
        </authorList>
    </citation>
    <scope>NUCLEOTIDE SEQUENCE</scope>
</reference>
<feature type="domain" description="Reverse transcriptase" evidence="2">
    <location>
        <begin position="486"/>
        <end position="743"/>
    </location>
</feature>
<dbReference type="EMBL" id="CAMXCT010002120">
    <property type="protein sequence ID" value="CAI3995830.1"/>
    <property type="molecule type" value="Genomic_DNA"/>
</dbReference>
<evidence type="ECO:0000313" key="6">
    <source>
        <dbReference type="Proteomes" id="UP001152797"/>
    </source>
</evidence>
<dbReference type="OrthoDB" id="437505at2759"/>
<feature type="region of interest" description="Disordered" evidence="1">
    <location>
        <begin position="172"/>
        <end position="199"/>
    </location>
</feature>